<proteinExistence type="predicted"/>
<keyword evidence="3" id="KW-1185">Reference proteome</keyword>
<evidence type="ECO:0000256" key="1">
    <source>
        <dbReference type="SAM" id="MobiDB-lite"/>
    </source>
</evidence>
<comment type="caution">
    <text evidence="2">The sequence shown here is derived from an EMBL/GenBank/DDBJ whole genome shotgun (WGS) entry which is preliminary data.</text>
</comment>
<dbReference type="RefSeq" id="WP_203974849.1">
    <property type="nucleotide sequence ID" value="NZ_BAAAKY010000014.1"/>
</dbReference>
<evidence type="ECO:0000313" key="3">
    <source>
        <dbReference type="Proteomes" id="UP000644610"/>
    </source>
</evidence>
<accession>A0A8J3UP09</accession>
<dbReference type="Proteomes" id="UP000644610">
    <property type="component" value="Unassembled WGS sequence"/>
</dbReference>
<organism evidence="2 3">
    <name type="scientific">Planotetraspora silvatica</name>
    <dbReference type="NCBI Taxonomy" id="234614"/>
    <lineage>
        <taxon>Bacteria</taxon>
        <taxon>Bacillati</taxon>
        <taxon>Actinomycetota</taxon>
        <taxon>Actinomycetes</taxon>
        <taxon>Streptosporangiales</taxon>
        <taxon>Streptosporangiaceae</taxon>
        <taxon>Planotetraspora</taxon>
    </lineage>
</organism>
<feature type="region of interest" description="Disordered" evidence="1">
    <location>
        <begin position="116"/>
        <end position="159"/>
    </location>
</feature>
<sequence>MTDQTAEPPLPDAEILARSDLYGAEQLLGPGTQRPRETGVDVARPYVYLVPGEMLSPALRSRAATSGVRHYEALFAFDLDELPPDRHYTGLRFEVRLTDDDALALRLGAGEGALEDIVGPWPGSTPATTPATTTPGTAPATTPGTTPGTAGNGLESTPAEGRFRRLVNRLRNVPGDPEPRVFGAQRPAFGFTLTADPGRPLARRSYGLRVLLELPGDVPDLAGSLFVSTTISRVRRTWSDVFDAALATAETFSEVLPEVTGPASRPVAGAAVRLCVATDIEKYSRFTDVAALRAQERLVAVLTAARRRAGIDETSVDLQEQGDGQFAVLPPGIEEAKVIPDLVRALRMELHDVNADLNADAVLRLRVAMCRGNIRRGANGYVGTTAIAVHRMLDAPTVRAALQDEKAAMLVLAVSDSVFMDVIAQGSGDLDPADFQPVTAKLPEKGFEETAWILVPPPLRRPKDPGLPR</sequence>
<dbReference type="EMBL" id="BOOQ01000021">
    <property type="protein sequence ID" value="GII46786.1"/>
    <property type="molecule type" value="Genomic_DNA"/>
</dbReference>
<evidence type="ECO:0008006" key="4">
    <source>
        <dbReference type="Google" id="ProtNLM"/>
    </source>
</evidence>
<gene>
    <name evidence="2" type="ORF">Psi02_32100</name>
</gene>
<name>A0A8J3UP09_9ACTN</name>
<dbReference type="AlphaFoldDB" id="A0A8J3UP09"/>
<evidence type="ECO:0000313" key="2">
    <source>
        <dbReference type="EMBL" id="GII46786.1"/>
    </source>
</evidence>
<feature type="compositionally biased region" description="Low complexity" evidence="1">
    <location>
        <begin position="122"/>
        <end position="149"/>
    </location>
</feature>
<protein>
    <recommendedName>
        <fullName evidence="4">Guanylate cyclase domain-containing protein</fullName>
    </recommendedName>
</protein>
<reference evidence="2" key="1">
    <citation type="submission" date="2021-01" db="EMBL/GenBank/DDBJ databases">
        <title>Whole genome shotgun sequence of Planotetraspora silvatica NBRC 100141.</title>
        <authorList>
            <person name="Komaki H."/>
            <person name="Tamura T."/>
        </authorList>
    </citation>
    <scope>NUCLEOTIDE SEQUENCE</scope>
    <source>
        <strain evidence="2">NBRC 100141</strain>
    </source>
</reference>